<reference evidence="2 3" key="1">
    <citation type="submission" date="2020-10" db="EMBL/GenBank/DDBJ databases">
        <title>Connecting structure to function with the recovery of over 1000 high-quality activated sludge metagenome-assembled genomes encoding full-length rRNA genes using long-read sequencing.</title>
        <authorList>
            <person name="Singleton C.M."/>
            <person name="Petriglieri F."/>
            <person name="Kristensen J.M."/>
            <person name="Kirkegaard R.H."/>
            <person name="Michaelsen T.Y."/>
            <person name="Andersen M.H."/>
            <person name="Karst S.M."/>
            <person name="Dueholm M.S."/>
            <person name="Nielsen P.H."/>
            <person name="Albertsen M."/>
        </authorList>
    </citation>
    <scope>NUCLEOTIDE SEQUENCE [LARGE SCALE GENOMIC DNA]</scope>
    <source>
        <strain evidence="2">EsbW_18-Q3-R4-48_BATAC.463</strain>
    </source>
</reference>
<proteinExistence type="predicted"/>
<protein>
    <submittedName>
        <fullName evidence="2">Uncharacterized protein</fullName>
    </submittedName>
</protein>
<name>A0A935MXN7_9RHOO</name>
<dbReference type="AlphaFoldDB" id="A0A935MXN7"/>
<dbReference type="EMBL" id="JADJMS010000051">
    <property type="protein sequence ID" value="MBK7417392.1"/>
    <property type="molecule type" value="Genomic_DNA"/>
</dbReference>
<feature type="region of interest" description="Disordered" evidence="1">
    <location>
        <begin position="32"/>
        <end position="80"/>
    </location>
</feature>
<dbReference type="Proteomes" id="UP000739411">
    <property type="component" value="Unassembled WGS sequence"/>
</dbReference>
<evidence type="ECO:0000313" key="2">
    <source>
        <dbReference type="EMBL" id="MBK7417392.1"/>
    </source>
</evidence>
<evidence type="ECO:0000256" key="1">
    <source>
        <dbReference type="SAM" id="MobiDB-lite"/>
    </source>
</evidence>
<feature type="compositionally biased region" description="Low complexity" evidence="1">
    <location>
        <begin position="32"/>
        <end position="43"/>
    </location>
</feature>
<organism evidence="2 3">
    <name type="scientific">Candidatus Dechloromonas phosphorivorans</name>
    <dbReference type="NCBI Taxonomy" id="2899244"/>
    <lineage>
        <taxon>Bacteria</taxon>
        <taxon>Pseudomonadati</taxon>
        <taxon>Pseudomonadota</taxon>
        <taxon>Betaproteobacteria</taxon>
        <taxon>Rhodocyclales</taxon>
        <taxon>Azonexaceae</taxon>
        <taxon>Dechloromonas</taxon>
    </lineage>
</organism>
<comment type="caution">
    <text evidence="2">The sequence shown here is derived from an EMBL/GenBank/DDBJ whole genome shotgun (WGS) entry which is preliminary data.</text>
</comment>
<sequence length="80" mass="8019">MGECRLQIVGPASTILDVGGISRATMARMSRSVSGAGSGALSGDVFRSGGKPPDETGPPVVEQPASTELIKRSAASVFTG</sequence>
<gene>
    <name evidence="2" type="ORF">IPJ38_22155</name>
</gene>
<evidence type="ECO:0000313" key="3">
    <source>
        <dbReference type="Proteomes" id="UP000739411"/>
    </source>
</evidence>
<accession>A0A935MXN7</accession>